<dbReference type="SMART" id="SM00671">
    <property type="entry name" value="SEL1"/>
    <property type="match status" value="2"/>
</dbReference>
<gene>
    <name evidence="2" type="ORF">CSW08_11710</name>
</gene>
<proteinExistence type="predicted"/>
<comment type="caution">
    <text evidence="2">The sequence shown here is derived from an EMBL/GenBank/DDBJ whole genome shotgun (WGS) entry which is preliminary data.</text>
</comment>
<protein>
    <recommendedName>
        <fullName evidence="4">Sel1 repeat family protein</fullName>
    </recommendedName>
</protein>
<dbReference type="EMBL" id="PJEO01000042">
    <property type="protein sequence ID" value="PKQ44775.1"/>
    <property type="molecule type" value="Genomic_DNA"/>
</dbReference>
<reference evidence="2 3" key="1">
    <citation type="submission" date="2017-12" db="EMBL/GenBank/DDBJ databases">
        <title>Confluentibacter flavum sp. nov., isolated from the saline lake.</title>
        <authorList>
            <person name="Yu L."/>
        </authorList>
    </citation>
    <scope>NUCLEOTIDE SEQUENCE [LARGE SCALE GENOMIC DNA]</scope>
    <source>
        <strain evidence="2 3">3B</strain>
    </source>
</reference>
<evidence type="ECO:0000313" key="3">
    <source>
        <dbReference type="Proteomes" id="UP000233435"/>
    </source>
</evidence>
<feature type="signal peptide" evidence="1">
    <location>
        <begin position="1"/>
        <end position="25"/>
    </location>
</feature>
<evidence type="ECO:0000256" key="1">
    <source>
        <dbReference type="SAM" id="SignalP"/>
    </source>
</evidence>
<organism evidence="2 3">
    <name type="scientific">Confluentibacter flavum</name>
    <dbReference type="NCBI Taxonomy" id="1909700"/>
    <lineage>
        <taxon>Bacteria</taxon>
        <taxon>Pseudomonadati</taxon>
        <taxon>Bacteroidota</taxon>
        <taxon>Flavobacteriia</taxon>
        <taxon>Flavobacteriales</taxon>
        <taxon>Flavobacteriaceae</taxon>
        <taxon>Confluentibacter</taxon>
    </lineage>
</organism>
<feature type="chain" id="PRO_5014930444" description="Sel1 repeat family protein" evidence="1">
    <location>
        <begin position="26"/>
        <end position="188"/>
    </location>
</feature>
<evidence type="ECO:0008006" key="4">
    <source>
        <dbReference type="Google" id="ProtNLM"/>
    </source>
</evidence>
<sequence length="188" mass="21722">MKIGNFKLLFLSFTLSIFISLKTNAQQVSSELKAQAENGDAEAQFKMGKAYFGYQYGSPKKRAEAEKWLLMAAEQGYEKATYLLSQLRFSKYECPIEILQKLAIEGYSEAQFSLGAYHQNYINDKPNDLSIAYKWMLLSAQDPDERYRRSWNLIKHFNISHLEISKGQKMAKEHTEKYGPSKSIYAEK</sequence>
<dbReference type="InterPro" id="IPR006597">
    <property type="entry name" value="Sel1-like"/>
</dbReference>
<keyword evidence="3" id="KW-1185">Reference proteome</keyword>
<keyword evidence="1" id="KW-0732">Signal</keyword>
<accession>A0A2N3HIH2</accession>
<dbReference type="Pfam" id="PF08238">
    <property type="entry name" value="Sel1"/>
    <property type="match status" value="2"/>
</dbReference>
<dbReference type="AlphaFoldDB" id="A0A2N3HIH2"/>
<dbReference type="SUPFAM" id="SSF81901">
    <property type="entry name" value="HCP-like"/>
    <property type="match status" value="1"/>
</dbReference>
<name>A0A2N3HIH2_9FLAO</name>
<dbReference type="Proteomes" id="UP000233435">
    <property type="component" value="Unassembled WGS sequence"/>
</dbReference>
<dbReference type="Gene3D" id="1.25.40.10">
    <property type="entry name" value="Tetratricopeptide repeat domain"/>
    <property type="match status" value="1"/>
</dbReference>
<dbReference type="InterPro" id="IPR011990">
    <property type="entry name" value="TPR-like_helical_dom_sf"/>
</dbReference>
<evidence type="ECO:0000313" key="2">
    <source>
        <dbReference type="EMBL" id="PKQ44775.1"/>
    </source>
</evidence>